<feature type="compositionally biased region" description="Basic residues" evidence="9">
    <location>
        <begin position="578"/>
        <end position="588"/>
    </location>
</feature>
<sequence>MAAQTNNIINNDDEDENGIEFAADVKQELDPNSNGHTHVEGCVKIETLEVGDYPIEEAVEKISLVGEPLVTIQGNAIKDETETETDSESGSRASSSEESGGGSSSSSGNSDSDSDGDDDVGNDDDENEDDEKKEKGEVEEGEIRDFDVDVDDEGESDDNDNEDEDEDEDEMVNSSMVDDDDIDVLDIDDDDDVKGGPIRSKNEIENLPPVPPVEVTLEPHHQVQPVGVVMSVLGAQVIVEGIEKHEPLSEGSILWMTESRKPLGLVDEIFGPVKNPYYVVRFNSENEVPEGIQAGALVSFVPEFVDYVLKNKDLYKKGYDASGANDEELSDEYEFSDDEKEAEYRRMQRTAKRDKTDQNHGKRKINRKQVSPKQNVVPSIPDALAPPLPNHGNSSPFPGNWQGHFRGPTMTPPFPTPPSNAVPNFATNGVWTNGTTLPQQPQPAFPPNAFPTNGMPWFPPNTQIPHQLPVAGFPFPQQLHPNQGPLSPAMFPGVQPNMFAQPMYAQGPFDQNQMAYGFGAPFPQIQPPVFAAQQGFPSGELQPQGNLNLQPSTIPGAPRQFRPGASASRGGGRTFRGAGRRGRRPPAK</sequence>
<dbReference type="InterPro" id="IPR007504">
    <property type="entry name" value="H/ACA_rnp_Gar1/Naf1"/>
</dbReference>
<dbReference type="EMBL" id="JAYWIO010000006">
    <property type="protein sequence ID" value="KAK7257466.1"/>
    <property type="molecule type" value="Genomic_DNA"/>
</dbReference>
<evidence type="ECO:0000313" key="10">
    <source>
        <dbReference type="EMBL" id="KAK7257466.1"/>
    </source>
</evidence>
<feature type="region of interest" description="Disordered" evidence="9">
    <location>
        <begin position="320"/>
        <end position="379"/>
    </location>
</feature>
<evidence type="ECO:0000256" key="9">
    <source>
        <dbReference type="SAM" id="MobiDB-lite"/>
    </source>
</evidence>
<dbReference type="GO" id="GO:0001522">
    <property type="term" value="P:pseudouridine synthesis"/>
    <property type="evidence" value="ECO:0007669"/>
    <property type="project" value="InterPro"/>
</dbReference>
<evidence type="ECO:0000256" key="5">
    <source>
        <dbReference type="ARBA" id="ARBA00022552"/>
    </source>
</evidence>
<feature type="compositionally biased region" description="Basic and acidic residues" evidence="9">
    <location>
        <begin position="342"/>
        <end position="360"/>
    </location>
</feature>
<dbReference type="AlphaFoldDB" id="A0AAN9EHY4"/>
<proteinExistence type="inferred from homology"/>
<dbReference type="Gene3D" id="2.40.10.230">
    <property type="entry name" value="Probable tRNA pseudouridine synthase domain"/>
    <property type="match status" value="1"/>
</dbReference>
<comment type="subcellular location">
    <subcellularLocation>
        <location evidence="1">Nucleus</location>
    </subcellularLocation>
</comment>
<dbReference type="Pfam" id="PF04410">
    <property type="entry name" value="Gar1"/>
    <property type="match status" value="1"/>
</dbReference>
<keyword evidence="7" id="KW-0694">RNA-binding</keyword>
<feature type="compositionally biased region" description="Acidic residues" evidence="9">
    <location>
        <begin position="148"/>
        <end position="192"/>
    </location>
</feature>
<dbReference type="GO" id="GO:0005634">
    <property type="term" value="C:nucleus"/>
    <property type="evidence" value="ECO:0007669"/>
    <property type="project" value="UniProtKB-SubCell"/>
</dbReference>
<dbReference type="GO" id="GO:0000493">
    <property type="term" value="P:box H/ACA snoRNP assembly"/>
    <property type="evidence" value="ECO:0007669"/>
    <property type="project" value="InterPro"/>
</dbReference>
<keyword evidence="11" id="KW-1185">Reference proteome</keyword>
<dbReference type="InterPro" id="IPR009000">
    <property type="entry name" value="Transl_B-barrel_sf"/>
</dbReference>
<feature type="compositionally biased region" description="Acidic residues" evidence="9">
    <location>
        <begin position="112"/>
        <end position="129"/>
    </location>
</feature>
<dbReference type="InterPro" id="IPR040309">
    <property type="entry name" value="Naf1"/>
</dbReference>
<comment type="caution">
    <text evidence="10">The sequence shown here is derived from an EMBL/GenBank/DDBJ whole genome shotgun (WGS) entry which is preliminary data.</text>
</comment>
<keyword evidence="6" id="KW-0597">Phosphoprotein</keyword>
<gene>
    <name evidence="10" type="ORF">RIF29_31467</name>
</gene>
<dbReference type="GO" id="GO:0005732">
    <property type="term" value="C:sno(s)RNA-containing ribonucleoprotein complex"/>
    <property type="evidence" value="ECO:0007669"/>
    <property type="project" value="InterPro"/>
</dbReference>
<feature type="region of interest" description="Disordered" evidence="9">
    <location>
        <begin position="535"/>
        <end position="588"/>
    </location>
</feature>
<accession>A0AAN9EHY4</accession>
<keyword evidence="8" id="KW-0539">Nucleus</keyword>
<feature type="compositionally biased region" description="Basic and acidic residues" evidence="9">
    <location>
        <begin position="130"/>
        <end position="147"/>
    </location>
</feature>
<feature type="region of interest" description="Disordered" evidence="9">
    <location>
        <begin position="1"/>
        <end position="38"/>
    </location>
</feature>
<dbReference type="GO" id="GO:0003723">
    <property type="term" value="F:RNA binding"/>
    <property type="evidence" value="ECO:0007669"/>
    <property type="project" value="UniProtKB-KW"/>
</dbReference>
<dbReference type="PANTHER" id="PTHR31633">
    <property type="entry name" value="H/ACA RIBONUCLEOPROTEIN COMPLEX NON-CORE SUBUNIT NAF1"/>
    <property type="match status" value="1"/>
</dbReference>
<dbReference type="SUPFAM" id="SSF50447">
    <property type="entry name" value="Translation proteins"/>
    <property type="match status" value="1"/>
</dbReference>
<feature type="compositionally biased region" description="Polar residues" evidence="9">
    <location>
        <begin position="541"/>
        <end position="553"/>
    </location>
</feature>
<dbReference type="InterPro" id="IPR038664">
    <property type="entry name" value="Gar1/Naf1_Cbf5-bd_sf"/>
</dbReference>
<dbReference type="FunFam" id="2.40.10.230:FF:000002">
    <property type="entry name" value="H/ACA ribonucleoprotein complex non-core subunit NAF1"/>
    <property type="match status" value="1"/>
</dbReference>
<evidence type="ECO:0000256" key="6">
    <source>
        <dbReference type="ARBA" id="ARBA00022553"/>
    </source>
</evidence>
<comment type="similarity">
    <text evidence="2">Belongs to the NAF1 family.</text>
</comment>
<feature type="region of interest" description="Disordered" evidence="9">
    <location>
        <begin position="64"/>
        <end position="202"/>
    </location>
</feature>
<evidence type="ECO:0000256" key="2">
    <source>
        <dbReference type="ARBA" id="ARBA00009801"/>
    </source>
</evidence>
<protein>
    <recommendedName>
        <fullName evidence="3">H/ACA ribonucleoprotein complex non-core subunit NAF1</fullName>
    </recommendedName>
</protein>
<dbReference type="Proteomes" id="UP001372338">
    <property type="component" value="Unassembled WGS sequence"/>
</dbReference>
<evidence type="ECO:0000313" key="11">
    <source>
        <dbReference type="Proteomes" id="UP001372338"/>
    </source>
</evidence>
<feature type="compositionally biased region" description="Low complexity" evidence="9">
    <location>
        <begin position="88"/>
        <end position="111"/>
    </location>
</feature>
<evidence type="ECO:0000256" key="1">
    <source>
        <dbReference type="ARBA" id="ARBA00004123"/>
    </source>
</evidence>
<dbReference type="GO" id="GO:0006364">
    <property type="term" value="P:rRNA processing"/>
    <property type="evidence" value="ECO:0007669"/>
    <property type="project" value="UniProtKB-KW"/>
</dbReference>
<name>A0AAN9EHY4_CROPI</name>
<evidence type="ECO:0000256" key="3">
    <source>
        <dbReference type="ARBA" id="ARBA00021438"/>
    </source>
</evidence>
<keyword evidence="5" id="KW-0698">rRNA processing</keyword>
<dbReference type="PANTHER" id="PTHR31633:SF1">
    <property type="entry name" value="H_ACA RIBONUCLEOPROTEIN COMPLEX NON-CORE SUBUNIT NAF1"/>
    <property type="match status" value="1"/>
</dbReference>
<reference evidence="10 11" key="1">
    <citation type="submission" date="2024-01" db="EMBL/GenBank/DDBJ databases">
        <title>The genomes of 5 underutilized Papilionoideae crops provide insights into root nodulation and disease resistanc.</title>
        <authorList>
            <person name="Yuan L."/>
        </authorList>
    </citation>
    <scope>NUCLEOTIDE SEQUENCE [LARGE SCALE GENOMIC DNA]</scope>
    <source>
        <strain evidence="10">ZHUSHIDOU_FW_LH</strain>
        <tissue evidence="10">Leaf</tissue>
    </source>
</reference>
<evidence type="ECO:0000256" key="7">
    <source>
        <dbReference type="ARBA" id="ARBA00022884"/>
    </source>
</evidence>
<evidence type="ECO:0000256" key="4">
    <source>
        <dbReference type="ARBA" id="ARBA00022517"/>
    </source>
</evidence>
<feature type="compositionally biased region" description="Acidic residues" evidence="9">
    <location>
        <begin position="325"/>
        <end position="341"/>
    </location>
</feature>
<feature type="compositionally biased region" description="Polar residues" evidence="9">
    <location>
        <begin position="368"/>
        <end position="377"/>
    </location>
</feature>
<keyword evidence="4" id="KW-0690">Ribosome biogenesis</keyword>
<organism evidence="10 11">
    <name type="scientific">Crotalaria pallida</name>
    <name type="common">Smooth rattlebox</name>
    <name type="synonym">Crotalaria striata</name>
    <dbReference type="NCBI Taxonomy" id="3830"/>
    <lineage>
        <taxon>Eukaryota</taxon>
        <taxon>Viridiplantae</taxon>
        <taxon>Streptophyta</taxon>
        <taxon>Embryophyta</taxon>
        <taxon>Tracheophyta</taxon>
        <taxon>Spermatophyta</taxon>
        <taxon>Magnoliopsida</taxon>
        <taxon>eudicotyledons</taxon>
        <taxon>Gunneridae</taxon>
        <taxon>Pentapetalae</taxon>
        <taxon>rosids</taxon>
        <taxon>fabids</taxon>
        <taxon>Fabales</taxon>
        <taxon>Fabaceae</taxon>
        <taxon>Papilionoideae</taxon>
        <taxon>50 kb inversion clade</taxon>
        <taxon>genistoids sensu lato</taxon>
        <taxon>core genistoids</taxon>
        <taxon>Crotalarieae</taxon>
        <taxon>Crotalaria</taxon>
    </lineage>
</organism>
<feature type="compositionally biased region" description="Low complexity" evidence="9">
    <location>
        <begin position="1"/>
        <end position="10"/>
    </location>
</feature>
<evidence type="ECO:0000256" key="8">
    <source>
        <dbReference type="ARBA" id="ARBA00023242"/>
    </source>
</evidence>